<accession>A0AAJ6YC58</accession>
<dbReference type="AlphaFoldDB" id="A0AAJ6YC58"/>
<protein>
    <submittedName>
        <fullName evidence="3">Mediator of RNA polymerase II transcription subunit 2-like</fullName>
    </submittedName>
</protein>
<evidence type="ECO:0000256" key="1">
    <source>
        <dbReference type="SAM" id="MobiDB-lite"/>
    </source>
</evidence>
<proteinExistence type="predicted"/>
<name>A0AAJ6YC58_9HYME</name>
<evidence type="ECO:0000313" key="3">
    <source>
        <dbReference type="RefSeq" id="XP_011495059.1"/>
    </source>
</evidence>
<evidence type="ECO:0000313" key="2">
    <source>
        <dbReference type="Proteomes" id="UP000695007"/>
    </source>
</evidence>
<feature type="region of interest" description="Disordered" evidence="1">
    <location>
        <begin position="1"/>
        <end position="21"/>
    </location>
</feature>
<organism evidence="2 3">
    <name type="scientific">Ceratosolen solmsi marchali</name>
    <dbReference type="NCBI Taxonomy" id="326594"/>
    <lineage>
        <taxon>Eukaryota</taxon>
        <taxon>Metazoa</taxon>
        <taxon>Ecdysozoa</taxon>
        <taxon>Arthropoda</taxon>
        <taxon>Hexapoda</taxon>
        <taxon>Insecta</taxon>
        <taxon>Pterygota</taxon>
        <taxon>Neoptera</taxon>
        <taxon>Endopterygota</taxon>
        <taxon>Hymenoptera</taxon>
        <taxon>Apocrita</taxon>
        <taxon>Proctotrupomorpha</taxon>
        <taxon>Chalcidoidea</taxon>
        <taxon>Agaonidae</taxon>
        <taxon>Agaoninae</taxon>
        <taxon>Ceratosolen</taxon>
    </lineage>
</organism>
<feature type="region of interest" description="Disordered" evidence="1">
    <location>
        <begin position="312"/>
        <end position="335"/>
    </location>
</feature>
<gene>
    <name evidence="3" type="primary">LOC105359987</name>
</gene>
<feature type="compositionally biased region" description="Polar residues" evidence="1">
    <location>
        <begin position="1"/>
        <end position="13"/>
    </location>
</feature>
<dbReference type="RefSeq" id="XP_011495059.1">
    <property type="nucleotide sequence ID" value="XM_011496757.1"/>
</dbReference>
<keyword evidence="2" id="KW-1185">Reference proteome</keyword>
<sequence length="395" mass="45747">MSETMKIHSSNACSKDHKSRERASIEKYEKKLMTLRVPKISATQKYIYIFGDVECNLVSAQKNSDNYVDGKKLFKVISKILFQFPKKSGQNQFKSKKMKTNFLKRQESFIAKDLQLLDIEKQLKNIQSQKQAINKLIYKDLKTIKYNWQDVKNKANLKNKSYSNFSYVKKLCDTLDKTSLQVDSLCRSFTEFDQSNINRFDSLNAISKANNTFELTYDKGDSSNITQNKNYNEPLHIFSNNIENNEMKQYVKDSYSNLKVIKDNEIIKNRLVNYASNIKNKYNEQMEKMSSNPENKIKMVVNINDCPSIQDNNATNNSKQLLNGPNNEGQLSNKDKCMRTDNSECLQPIKKICNASNQADTATTANFMNKYPVYIHSILPKIFNSKYLRKSCGFD</sequence>
<feature type="compositionally biased region" description="Polar residues" evidence="1">
    <location>
        <begin position="312"/>
        <end position="332"/>
    </location>
</feature>
<reference evidence="3" key="1">
    <citation type="submission" date="2025-08" db="UniProtKB">
        <authorList>
            <consortium name="RefSeq"/>
        </authorList>
    </citation>
    <scope>IDENTIFICATION</scope>
</reference>
<dbReference type="GeneID" id="105359987"/>
<dbReference type="Proteomes" id="UP000695007">
    <property type="component" value="Unplaced"/>
</dbReference>
<dbReference type="KEGG" id="csol:105359987"/>